<evidence type="ECO:0000313" key="4">
    <source>
        <dbReference type="Proteomes" id="UP000813215"/>
    </source>
</evidence>
<dbReference type="InterPro" id="IPR011335">
    <property type="entry name" value="Restrct_endonuc-II-like"/>
</dbReference>
<accession>A0A9E3H9G4</accession>
<proteinExistence type="inferred from homology"/>
<protein>
    <recommendedName>
        <fullName evidence="2">UPF0102 protein KME28_15505</fullName>
    </recommendedName>
</protein>
<reference evidence="3" key="2">
    <citation type="journal article" date="2022" name="Microbiol. Resour. Announc.">
        <title>Metagenome Sequencing to Explore Phylogenomics of Terrestrial Cyanobacteria.</title>
        <authorList>
            <person name="Ward R.D."/>
            <person name="Stajich J.E."/>
            <person name="Johansen J.R."/>
            <person name="Huntemann M."/>
            <person name="Clum A."/>
            <person name="Foster B."/>
            <person name="Foster B."/>
            <person name="Roux S."/>
            <person name="Palaniappan K."/>
            <person name="Varghese N."/>
            <person name="Mukherjee S."/>
            <person name="Reddy T.B.K."/>
            <person name="Daum C."/>
            <person name="Copeland A."/>
            <person name="Chen I.A."/>
            <person name="Ivanova N.N."/>
            <person name="Kyrpides N.C."/>
            <person name="Shapiro N."/>
            <person name="Eloe-Fadrosh E.A."/>
            <person name="Pietrasiak N."/>
        </authorList>
    </citation>
    <scope>NUCLEOTIDE SEQUENCE</scope>
    <source>
        <strain evidence="3">HA4357-MV3</strain>
    </source>
</reference>
<dbReference type="InterPro" id="IPR003509">
    <property type="entry name" value="UPF0102_YraN-like"/>
</dbReference>
<dbReference type="Pfam" id="PF02021">
    <property type="entry name" value="UPF0102"/>
    <property type="match status" value="2"/>
</dbReference>
<dbReference type="HAMAP" id="MF_00048">
    <property type="entry name" value="UPF0102"/>
    <property type="match status" value="1"/>
</dbReference>
<dbReference type="AlphaFoldDB" id="A0A9E3H9G4"/>
<dbReference type="SUPFAM" id="SSF52980">
    <property type="entry name" value="Restriction endonuclease-like"/>
    <property type="match status" value="2"/>
</dbReference>
<evidence type="ECO:0000313" key="3">
    <source>
        <dbReference type="EMBL" id="MBW4433087.1"/>
    </source>
</evidence>
<dbReference type="InterPro" id="IPR011856">
    <property type="entry name" value="tRNA_endonuc-like_dom_sf"/>
</dbReference>
<sequence>MTNHSPYHYLDIGNAGEDLVAHCLQSQGWVILDRRWRCRWGEIDIVAQYVEDDAGPLGHGGHAKQDRQGGNIYSLSPPCFLSPVLPLTASPTLAFVEVKTRSPKNWDAGGRSAIASSKQVKLWRTAQMFLVAHPDQADYPCRFDVAIVSYRQISTKFTKDKFQEKNLISSYIAGYKLTLQEYIPAAFDVADDFG</sequence>
<dbReference type="Proteomes" id="UP000813215">
    <property type="component" value="Unassembled WGS sequence"/>
</dbReference>
<reference evidence="3" key="1">
    <citation type="submission" date="2021-05" db="EMBL/GenBank/DDBJ databases">
        <authorList>
            <person name="Pietrasiak N."/>
            <person name="Ward R."/>
            <person name="Stajich J.E."/>
            <person name="Kurbessoian T."/>
        </authorList>
    </citation>
    <scope>NUCLEOTIDE SEQUENCE</scope>
    <source>
        <strain evidence="3">HA4357-MV3</strain>
    </source>
</reference>
<organism evidence="3 4">
    <name type="scientific">Pelatocladus maniniholoensis HA4357-MV3</name>
    <dbReference type="NCBI Taxonomy" id="1117104"/>
    <lineage>
        <taxon>Bacteria</taxon>
        <taxon>Bacillati</taxon>
        <taxon>Cyanobacteriota</taxon>
        <taxon>Cyanophyceae</taxon>
        <taxon>Nostocales</taxon>
        <taxon>Nostocaceae</taxon>
        <taxon>Pelatocladus</taxon>
    </lineage>
</organism>
<evidence type="ECO:0000256" key="2">
    <source>
        <dbReference type="HAMAP-Rule" id="MF_00048"/>
    </source>
</evidence>
<dbReference type="Gene3D" id="3.40.1350.10">
    <property type="match status" value="1"/>
</dbReference>
<dbReference type="PANTHER" id="PTHR34039:SF1">
    <property type="entry name" value="UPF0102 PROTEIN YRAN"/>
    <property type="match status" value="1"/>
</dbReference>
<evidence type="ECO:0000256" key="1">
    <source>
        <dbReference type="ARBA" id="ARBA00006738"/>
    </source>
</evidence>
<name>A0A9E3H9G4_9NOST</name>
<dbReference type="GO" id="GO:0003676">
    <property type="term" value="F:nucleic acid binding"/>
    <property type="evidence" value="ECO:0007669"/>
    <property type="project" value="InterPro"/>
</dbReference>
<gene>
    <name evidence="3" type="ORF">KME28_15505</name>
</gene>
<dbReference type="PANTHER" id="PTHR34039">
    <property type="entry name" value="UPF0102 PROTEIN YRAN"/>
    <property type="match status" value="1"/>
</dbReference>
<dbReference type="EMBL" id="JAHHHW010000097">
    <property type="protein sequence ID" value="MBW4433087.1"/>
    <property type="molecule type" value="Genomic_DNA"/>
</dbReference>
<comment type="similarity">
    <text evidence="1 2">Belongs to the UPF0102 family.</text>
</comment>
<comment type="caution">
    <text evidence="3">The sequence shown here is derived from an EMBL/GenBank/DDBJ whole genome shotgun (WGS) entry which is preliminary data.</text>
</comment>